<accession>A0A6G1FQU3</accession>
<reference evidence="5" key="3">
    <citation type="submission" date="2025-04" db="UniProtKB">
        <authorList>
            <consortium name="RefSeq"/>
        </authorList>
    </citation>
    <scope>IDENTIFICATION</scope>
    <source>
        <strain evidence="5">CBS 781.70</strain>
    </source>
</reference>
<keyword evidence="4" id="KW-1185">Reference proteome</keyword>
<proteinExistence type="predicted"/>
<reference evidence="3 5" key="1">
    <citation type="submission" date="2020-01" db="EMBL/GenBank/DDBJ databases">
        <authorList>
            <consortium name="DOE Joint Genome Institute"/>
            <person name="Haridas S."/>
            <person name="Albert R."/>
            <person name="Binder M."/>
            <person name="Bloem J."/>
            <person name="Labutti K."/>
            <person name="Salamov A."/>
            <person name="Andreopoulos B."/>
            <person name="Baker S.E."/>
            <person name="Barry K."/>
            <person name="Bills G."/>
            <person name="Bluhm B.H."/>
            <person name="Cannon C."/>
            <person name="Castanera R."/>
            <person name="Culley D.E."/>
            <person name="Daum C."/>
            <person name="Ezra D."/>
            <person name="Gonzalez J.B."/>
            <person name="Henrissat B."/>
            <person name="Kuo A."/>
            <person name="Liang C."/>
            <person name="Lipzen A."/>
            <person name="Lutzoni F."/>
            <person name="Magnuson J."/>
            <person name="Mondo S."/>
            <person name="Nolan M."/>
            <person name="Ohm R."/>
            <person name="Pangilinan J."/>
            <person name="Park H.-J."/>
            <person name="Ramirez L."/>
            <person name="Alfaro M."/>
            <person name="Sun H."/>
            <person name="Tritt A."/>
            <person name="Yoshinaga Y."/>
            <person name="Zwiers L.-H."/>
            <person name="Turgeon B.G."/>
            <person name="Goodwin S.B."/>
            <person name="Spatafora J.W."/>
            <person name="Crous P.W."/>
            <person name="Grigoriev I.V."/>
        </authorList>
    </citation>
    <scope>NUCLEOTIDE SEQUENCE</scope>
    <source>
        <strain evidence="3 5">CBS 781.70</strain>
    </source>
</reference>
<protein>
    <submittedName>
        <fullName evidence="3 5">Uncharacterized protein</fullName>
    </submittedName>
</protein>
<evidence type="ECO:0000313" key="4">
    <source>
        <dbReference type="Proteomes" id="UP000504638"/>
    </source>
</evidence>
<feature type="transmembrane region" description="Helical" evidence="2">
    <location>
        <begin position="189"/>
        <end position="210"/>
    </location>
</feature>
<gene>
    <name evidence="3 5" type="ORF">P152DRAFT_462856</name>
</gene>
<sequence length="238" mass="26448">MARLLANLASRPHILAMAGTRSTYPSVAGLTRVSSNLIRPQGRRAIPPLTPPAVQLTQCSGFKTASPQDLGAIPRALGAASSSQIASKFIEQKPVTKLLRDRTPWFTDVKTVAATAIFALELSKPFGQRSLEAWRAREWSTERIAQPYFSRMDELDELDDEVPQKKKQGRMKNQSEEKGQPKPRKMVKFLVIVALMGGLGGIEITISPYLKMFDQHMEEVMPQHHGGRFNHAEGQTET</sequence>
<organism evidence="3">
    <name type="scientific">Eremomyces bilateralis CBS 781.70</name>
    <dbReference type="NCBI Taxonomy" id="1392243"/>
    <lineage>
        <taxon>Eukaryota</taxon>
        <taxon>Fungi</taxon>
        <taxon>Dikarya</taxon>
        <taxon>Ascomycota</taxon>
        <taxon>Pezizomycotina</taxon>
        <taxon>Dothideomycetes</taxon>
        <taxon>Dothideomycetes incertae sedis</taxon>
        <taxon>Eremomycetales</taxon>
        <taxon>Eremomycetaceae</taxon>
        <taxon>Eremomyces</taxon>
    </lineage>
</organism>
<name>A0A6G1FQU3_9PEZI</name>
<dbReference type="RefSeq" id="XP_033529747.1">
    <property type="nucleotide sequence ID" value="XM_033680427.1"/>
</dbReference>
<keyword evidence="2" id="KW-1133">Transmembrane helix</keyword>
<dbReference type="EMBL" id="ML975190">
    <property type="protein sequence ID" value="KAF1808116.1"/>
    <property type="molecule type" value="Genomic_DNA"/>
</dbReference>
<dbReference type="Proteomes" id="UP000504638">
    <property type="component" value="Unplaced"/>
</dbReference>
<reference evidence="5" key="2">
    <citation type="submission" date="2020-04" db="EMBL/GenBank/DDBJ databases">
        <authorList>
            <consortium name="NCBI Genome Project"/>
        </authorList>
    </citation>
    <scope>NUCLEOTIDE SEQUENCE</scope>
    <source>
        <strain evidence="5">CBS 781.70</strain>
    </source>
</reference>
<evidence type="ECO:0000313" key="5">
    <source>
        <dbReference type="RefSeq" id="XP_033529747.1"/>
    </source>
</evidence>
<keyword evidence="2" id="KW-0472">Membrane</keyword>
<keyword evidence="2" id="KW-0812">Transmembrane</keyword>
<evidence type="ECO:0000256" key="1">
    <source>
        <dbReference type="SAM" id="MobiDB-lite"/>
    </source>
</evidence>
<feature type="region of interest" description="Disordered" evidence="1">
    <location>
        <begin position="155"/>
        <end position="182"/>
    </location>
</feature>
<evidence type="ECO:0000256" key="2">
    <source>
        <dbReference type="SAM" id="Phobius"/>
    </source>
</evidence>
<dbReference type="AlphaFoldDB" id="A0A6G1FQU3"/>
<evidence type="ECO:0000313" key="3">
    <source>
        <dbReference type="EMBL" id="KAF1808116.1"/>
    </source>
</evidence>
<dbReference type="GeneID" id="54420997"/>